<dbReference type="OrthoDB" id="545063at2759"/>
<dbReference type="InterPro" id="IPR050734">
    <property type="entry name" value="PIH1/Kintoun_subfamily"/>
</dbReference>
<dbReference type="PANTHER" id="PTHR22997:SF6">
    <property type="entry name" value="PIH1 DOMAIN-CONTAINING PROTEIN 2"/>
    <property type="match status" value="1"/>
</dbReference>
<name>A0A7M5UP15_9CNID</name>
<protein>
    <recommendedName>
        <fullName evidence="4">PIH1 N-terminal domain-containing protein</fullName>
    </recommendedName>
</protein>
<dbReference type="GO" id="GO:1990904">
    <property type="term" value="C:ribonucleoprotein complex"/>
    <property type="evidence" value="ECO:0007669"/>
    <property type="project" value="TreeGrafter"/>
</dbReference>
<dbReference type="PANTHER" id="PTHR22997">
    <property type="entry name" value="PIH1 DOMAIN-CONTAINING PROTEIN 1"/>
    <property type="match status" value="1"/>
</dbReference>
<reference evidence="2" key="1">
    <citation type="submission" date="2021-01" db="UniProtKB">
        <authorList>
            <consortium name="EnsemblMetazoa"/>
        </authorList>
    </citation>
    <scope>IDENTIFICATION</scope>
</reference>
<proteinExistence type="predicted"/>
<dbReference type="GO" id="GO:0006364">
    <property type="term" value="P:rRNA processing"/>
    <property type="evidence" value="ECO:0007669"/>
    <property type="project" value="TreeGrafter"/>
</dbReference>
<accession>A0A7M5UP15</accession>
<sequence>MSLQQKDEQVLEQTEQIWRFLDEMSLKDPKEYETFIQKVLKDGENENMGPPVPSFVVQTEKTGPNPFEAFRIDRYVLMLLSHSQVPQVIPIRKYFINFTKWHQLPKPENETSPVAMTTSNIRKEIIEKEWAYIIDVTLNPEVYPSDTSPNQLQRRALVELVFRHIESKHSLQFSRKFEFCEEKYIGNRDSLLDFICPSAVKNKLNNALNGTENNLTLDQIRNLSKGKENNKIVTGNQTKSGMSKKSQPTPASVETIKTSSGESVDSMKELKTKTLGSHHGNKTRLPAPKVEMMVNKDGGNIELRIELPKVDTVAECDLEITE</sequence>
<dbReference type="AlphaFoldDB" id="A0A7M5UP15"/>
<dbReference type="GO" id="GO:0005737">
    <property type="term" value="C:cytoplasm"/>
    <property type="evidence" value="ECO:0007669"/>
    <property type="project" value="TreeGrafter"/>
</dbReference>
<evidence type="ECO:0000313" key="3">
    <source>
        <dbReference type="Proteomes" id="UP000594262"/>
    </source>
</evidence>
<organism evidence="2 3">
    <name type="scientific">Clytia hemisphaerica</name>
    <dbReference type="NCBI Taxonomy" id="252671"/>
    <lineage>
        <taxon>Eukaryota</taxon>
        <taxon>Metazoa</taxon>
        <taxon>Cnidaria</taxon>
        <taxon>Hydrozoa</taxon>
        <taxon>Hydroidolina</taxon>
        <taxon>Leptothecata</taxon>
        <taxon>Obeliida</taxon>
        <taxon>Clytiidae</taxon>
        <taxon>Clytia</taxon>
    </lineage>
</organism>
<evidence type="ECO:0000256" key="1">
    <source>
        <dbReference type="SAM" id="MobiDB-lite"/>
    </source>
</evidence>
<dbReference type="Proteomes" id="UP000594262">
    <property type="component" value="Unplaced"/>
</dbReference>
<dbReference type="GO" id="GO:0000492">
    <property type="term" value="P:box C/D snoRNP assembly"/>
    <property type="evidence" value="ECO:0007669"/>
    <property type="project" value="TreeGrafter"/>
</dbReference>
<feature type="compositionally biased region" description="Polar residues" evidence="1">
    <location>
        <begin position="231"/>
        <end position="263"/>
    </location>
</feature>
<evidence type="ECO:0000313" key="2">
    <source>
        <dbReference type="EnsemblMetazoa" id="CLYHEMP001870.1"/>
    </source>
</evidence>
<dbReference type="EnsemblMetazoa" id="CLYHEMT001870.1">
    <property type="protein sequence ID" value="CLYHEMP001870.1"/>
    <property type="gene ID" value="CLYHEMG001870"/>
</dbReference>
<dbReference type="GO" id="GO:0097255">
    <property type="term" value="C:R2TP complex"/>
    <property type="evidence" value="ECO:0007669"/>
    <property type="project" value="TreeGrafter"/>
</dbReference>
<evidence type="ECO:0008006" key="4">
    <source>
        <dbReference type="Google" id="ProtNLM"/>
    </source>
</evidence>
<keyword evidence="3" id="KW-1185">Reference proteome</keyword>
<feature type="region of interest" description="Disordered" evidence="1">
    <location>
        <begin position="231"/>
        <end position="266"/>
    </location>
</feature>